<evidence type="ECO:0000256" key="1">
    <source>
        <dbReference type="SAM" id="Phobius"/>
    </source>
</evidence>
<evidence type="ECO:0000313" key="2">
    <source>
        <dbReference type="EMBL" id="MDT0497481.1"/>
    </source>
</evidence>
<evidence type="ECO:0000313" key="3">
    <source>
        <dbReference type="Proteomes" id="UP001254608"/>
    </source>
</evidence>
<dbReference type="InterPro" id="IPR008535">
    <property type="entry name" value="DUF817"/>
</dbReference>
<organism evidence="2 3">
    <name type="scientific">Banduia mediterranea</name>
    <dbReference type="NCBI Taxonomy" id="3075609"/>
    <lineage>
        <taxon>Bacteria</taxon>
        <taxon>Pseudomonadati</taxon>
        <taxon>Pseudomonadota</taxon>
        <taxon>Gammaproteobacteria</taxon>
        <taxon>Nevskiales</taxon>
        <taxon>Algiphilaceae</taxon>
        <taxon>Banduia</taxon>
    </lineage>
</organism>
<dbReference type="Pfam" id="PF05675">
    <property type="entry name" value="DUF817"/>
    <property type="match status" value="1"/>
</dbReference>
<accession>A0ABU2WHZ4</accession>
<dbReference type="EMBL" id="JAVRIC010000010">
    <property type="protein sequence ID" value="MDT0497481.1"/>
    <property type="molecule type" value="Genomic_DNA"/>
</dbReference>
<name>A0ABU2WHZ4_9GAMM</name>
<keyword evidence="1" id="KW-1133">Transmembrane helix</keyword>
<feature type="transmembrane region" description="Helical" evidence="1">
    <location>
        <begin position="47"/>
        <end position="67"/>
    </location>
</feature>
<keyword evidence="1" id="KW-0812">Transmembrane</keyword>
<protein>
    <submittedName>
        <fullName evidence="2">DUF817 family protein</fullName>
    </submittedName>
</protein>
<dbReference type="Proteomes" id="UP001254608">
    <property type="component" value="Unassembled WGS sequence"/>
</dbReference>
<proteinExistence type="predicted"/>
<reference evidence="2 3" key="1">
    <citation type="submission" date="2023-09" db="EMBL/GenBank/DDBJ databases">
        <authorList>
            <person name="Rey-Velasco X."/>
        </authorList>
    </citation>
    <scope>NUCLEOTIDE SEQUENCE [LARGE SCALE GENOMIC DNA]</scope>
    <source>
        <strain evidence="2 3">W345</strain>
    </source>
</reference>
<gene>
    <name evidence="2" type="ORF">RM530_08915</name>
</gene>
<keyword evidence="1" id="KW-0472">Membrane</keyword>
<feature type="transmembrane region" description="Helical" evidence="1">
    <location>
        <begin position="16"/>
        <end position="35"/>
    </location>
</feature>
<feature type="transmembrane region" description="Helical" evidence="1">
    <location>
        <begin position="87"/>
        <end position="107"/>
    </location>
</feature>
<keyword evidence="3" id="KW-1185">Reference proteome</keyword>
<comment type="caution">
    <text evidence="2">The sequence shown here is derived from an EMBL/GenBank/DDBJ whole genome shotgun (WGS) entry which is preliminary data.</text>
</comment>
<sequence>MTIYINFFSHHFIPDLRVALAALALGLYARCTVVFRPLRRERRMPWVLALVLIGFFLWLAENFGTLFGVWQCPNQFGAWATVHVGKWGAWSLLVMMSFSIVANLKYIKAPIRLAP</sequence>